<dbReference type="CDD" id="cd05599">
    <property type="entry name" value="STKc_NDR_like"/>
    <property type="match status" value="1"/>
</dbReference>
<dbReference type="InterPro" id="IPR011009">
    <property type="entry name" value="Kinase-like_dom_sf"/>
</dbReference>
<comment type="similarity">
    <text evidence="4">Belongs to the protein kinase superfamily. AGC Ser/Thr protein kinase family.</text>
</comment>
<comment type="catalytic activity">
    <reaction evidence="16">
        <text>L-threonyl-[protein] + ATP = O-phospho-L-threonyl-[protein] + ADP + H(+)</text>
        <dbReference type="Rhea" id="RHEA:46608"/>
        <dbReference type="Rhea" id="RHEA-COMP:11060"/>
        <dbReference type="Rhea" id="RHEA-COMP:11605"/>
        <dbReference type="ChEBI" id="CHEBI:15378"/>
        <dbReference type="ChEBI" id="CHEBI:30013"/>
        <dbReference type="ChEBI" id="CHEBI:30616"/>
        <dbReference type="ChEBI" id="CHEBI:61977"/>
        <dbReference type="ChEBI" id="CHEBI:456216"/>
        <dbReference type="EC" id="2.7.11.1"/>
    </reaction>
</comment>
<dbReference type="FunFam" id="3.30.200.20:FF:000393">
    <property type="entry name" value="Non-specific serine/threonine protein kinase"/>
    <property type="match status" value="1"/>
</dbReference>
<evidence type="ECO:0000256" key="3">
    <source>
        <dbReference type="ARBA" id="ARBA00004496"/>
    </source>
</evidence>
<dbReference type="PROSITE" id="PS00108">
    <property type="entry name" value="PROTEIN_KINASE_ST"/>
    <property type="match status" value="1"/>
</dbReference>
<evidence type="ECO:0000256" key="10">
    <source>
        <dbReference type="ARBA" id="ARBA00022723"/>
    </source>
</evidence>
<evidence type="ECO:0000259" key="25">
    <source>
        <dbReference type="PROSITE" id="PS50011"/>
    </source>
</evidence>
<dbReference type="EnsemblMetazoa" id="SCAU009687-RC">
    <property type="protein sequence ID" value="SCAU009687-PC"/>
    <property type="gene ID" value="SCAU009687"/>
</dbReference>
<evidence type="ECO:0000256" key="20">
    <source>
        <dbReference type="ARBA" id="ARBA00076427"/>
    </source>
</evidence>
<dbReference type="PROSITE" id="PS00107">
    <property type="entry name" value="PROTEIN_KINASE_ATP"/>
    <property type="match status" value="1"/>
</dbReference>
<dbReference type="Gene3D" id="1.10.510.10">
    <property type="entry name" value="Transferase(Phosphotransferase) domain 1"/>
    <property type="match status" value="2"/>
</dbReference>
<dbReference type="PANTHER" id="PTHR22988">
    <property type="entry name" value="MYOTONIC DYSTROPHY S/T KINASE-RELATED"/>
    <property type="match status" value="1"/>
</dbReference>
<dbReference type="VEuPathDB" id="VectorBase:SCAU009687"/>
<dbReference type="Pfam" id="PF00069">
    <property type="entry name" value="Pkinase"/>
    <property type="match status" value="2"/>
</dbReference>
<dbReference type="SUPFAM" id="SSF56112">
    <property type="entry name" value="Protein kinase-like (PK-like)"/>
    <property type="match status" value="1"/>
</dbReference>
<keyword evidence="11 23" id="KW-0547">Nucleotide-binding</keyword>
<feature type="binding site" evidence="23">
    <location>
        <position position="116"/>
    </location>
    <ligand>
        <name>ATP</name>
        <dbReference type="ChEBI" id="CHEBI:30616"/>
    </ligand>
</feature>
<keyword evidence="7 24" id="KW-0723">Serine/threonine-protein kinase</keyword>
<dbReference type="InterPro" id="IPR008271">
    <property type="entry name" value="Ser/Thr_kinase_AS"/>
</dbReference>
<keyword evidence="10" id="KW-0479">Metal-binding</keyword>
<dbReference type="OrthoDB" id="3638488at2759"/>
<keyword evidence="15" id="KW-0539">Nucleus</keyword>
<evidence type="ECO:0000256" key="23">
    <source>
        <dbReference type="PROSITE-ProRule" id="PRU10141"/>
    </source>
</evidence>
<dbReference type="CDD" id="cd21780">
    <property type="entry name" value="MobB_Trc-like"/>
    <property type="match status" value="1"/>
</dbReference>
<evidence type="ECO:0000256" key="8">
    <source>
        <dbReference type="ARBA" id="ARBA00022553"/>
    </source>
</evidence>
<comment type="catalytic activity">
    <reaction evidence="17">
        <text>L-seryl-[protein] + ATP = O-phospho-L-seryl-[protein] + ADP + H(+)</text>
        <dbReference type="Rhea" id="RHEA:17989"/>
        <dbReference type="Rhea" id="RHEA-COMP:9863"/>
        <dbReference type="Rhea" id="RHEA-COMP:11604"/>
        <dbReference type="ChEBI" id="CHEBI:15378"/>
        <dbReference type="ChEBI" id="CHEBI:29999"/>
        <dbReference type="ChEBI" id="CHEBI:30616"/>
        <dbReference type="ChEBI" id="CHEBI:83421"/>
        <dbReference type="ChEBI" id="CHEBI:456216"/>
        <dbReference type="EC" id="2.7.11.1"/>
    </reaction>
</comment>
<dbReference type="GO" id="GO:0030855">
    <property type="term" value="P:epithelial cell differentiation"/>
    <property type="evidence" value="ECO:0007669"/>
    <property type="project" value="UniProtKB-ARBA"/>
</dbReference>
<evidence type="ECO:0000256" key="11">
    <source>
        <dbReference type="ARBA" id="ARBA00022741"/>
    </source>
</evidence>
<dbReference type="Proteomes" id="UP000095300">
    <property type="component" value="Unassembled WGS sequence"/>
</dbReference>
<evidence type="ECO:0000256" key="7">
    <source>
        <dbReference type="ARBA" id="ARBA00022527"/>
    </source>
</evidence>
<dbReference type="GO" id="GO:0051093">
    <property type="term" value="P:negative regulation of developmental process"/>
    <property type="evidence" value="ECO:0007669"/>
    <property type="project" value="UniProtKB-ARBA"/>
</dbReference>
<gene>
    <name evidence="27" type="primary">106093526</name>
</gene>
<keyword evidence="12" id="KW-0418">Kinase</keyword>
<dbReference type="SMART" id="SM00220">
    <property type="entry name" value="S_TKc"/>
    <property type="match status" value="1"/>
</dbReference>
<dbReference type="InterPro" id="IPR000719">
    <property type="entry name" value="Prot_kinase_dom"/>
</dbReference>
<evidence type="ECO:0000313" key="28">
    <source>
        <dbReference type="Proteomes" id="UP000095300"/>
    </source>
</evidence>
<keyword evidence="14" id="KW-0460">Magnesium</keyword>
<evidence type="ECO:0000256" key="15">
    <source>
        <dbReference type="ARBA" id="ARBA00023242"/>
    </source>
</evidence>
<name>A0A1I8PNK0_STOCA</name>
<dbReference type="GO" id="GO:0005737">
    <property type="term" value="C:cytoplasm"/>
    <property type="evidence" value="ECO:0007669"/>
    <property type="project" value="UniProtKB-SubCell"/>
</dbReference>
<evidence type="ECO:0000256" key="14">
    <source>
        <dbReference type="ARBA" id="ARBA00022842"/>
    </source>
</evidence>
<dbReference type="GO" id="GO:0106310">
    <property type="term" value="F:protein serine kinase activity"/>
    <property type="evidence" value="ECO:0007669"/>
    <property type="project" value="RHEA"/>
</dbReference>
<dbReference type="GO" id="GO:0048814">
    <property type="term" value="P:regulation of dendrite morphogenesis"/>
    <property type="evidence" value="ECO:0007669"/>
    <property type="project" value="UniProtKB-ARBA"/>
</dbReference>
<organism evidence="27 28">
    <name type="scientific">Stomoxys calcitrans</name>
    <name type="common">Stable fly</name>
    <name type="synonym">Conops calcitrans</name>
    <dbReference type="NCBI Taxonomy" id="35570"/>
    <lineage>
        <taxon>Eukaryota</taxon>
        <taxon>Metazoa</taxon>
        <taxon>Ecdysozoa</taxon>
        <taxon>Arthropoda</taxon>
        <taxon>Hexapoda</taxon>
        <taxon>Insecta</taxon>
        <taxon>Pterygota</taxon>
        <taxon>Neoptera</taxon>
        <taxon>Endopterygota</taxon>
        <taxon>Diptera</taxon>
        <taxon>Brachycera</taxon>
        <taxon>Muscomorpha</taxon>
        <taxon>Muscoidea</taxon>
        <taxon>Muscidae</taxon>
        <taxon>Stomoxys</taxon>
    </lineage>
</organism>
<evidence type="ECO:0000259" key="26">
    <source>
        <dbReference type="PROSITE" id="PS51285"/>
    </source>
</evidence>
<dbReference type="GO" id="GO:0004674">
    <property type="term" value="F:protein serine/threonine kinase activity"/>
    <property type="evidence" value="ECO:0007669"/>
    <property type="project" value="UniProtKB-KW"/>
</dbReference>
<sequence length="474" mass="55001">MSNSDGSIRFSDHTLDKATKAKVTLENYYSNLVTQYGERKQRLAKLEAQLKDESLTDTQRQEKRLQHAQKETEFLRLKRLRLGVEDFEALKVIGRGAFGEVRLVQKKDTGHVYAMKVLRKADMLEKEQVAHVRAERDVLVEADHQWVVKMYYSFQDPSNLYLIMEFLPGGDMMTLLMKKDTLSEECTQFYIVETALAIDSIHKLGFIHRDIKPDNLLLDARGHLKLSDFGLCTGLKKSHRTDFYRDLSQAKPSDFIGTCARYVFDGKFLLSGFYIVFYVYFSPMDSKRRAESWKRNRRALAYSTVGTPDYIAPEVFLQTGYGPACDWWSLGVIMYEMLMGYPPFCSDNPQDTYRKVMNWRETLIFPPEIPISEEAKETIIKFCCEADRRLGSQRGLEDLKSVPFFRGVDWEHIRERPAAIPVEVRSIDDTSNFDEFPDVSLEIPSAPMPQGSEIAKDWVFINYTFKRFEVRNLD</sequence>
<evidence type="ECO:0000256" key="9">
    <source>
        <dbReference type="ARBA" id="ARBA00022679"/>
    </source>
</evidence>
<keyword evidence="28" id="KW-1185">Reference proteome</keyword>
<evidence type="ECO:0000256" key="16">
    <source>
        <dbReference type="ARBA" id="ARBA00047899"/>
    </source>
</evidence>
<dbReference type="EC" id="2.7.11.1" evidence="5"/>
<dbReference type="GO" id="GO:0022604">
    <property type="term" value="P:regulation of cell morphogenesis"/>
    <property type="evidence" value="ECO:0007669"/>
    <property type="project" value="UniProtKB-ARBA"/>
</dbReference>
<evidence type="ECO:0000313" key="27">
    <source>
        <dbReference type="EnsemblMetazoa" id="SCAU009687-PC"/>
    </source>
</evidence>
<dbReference type="InterPro" id="IPR017892">
    <property type="entry name" value="Pkinase_C"/>
</dbReference>
<dbReference type="Gene3D" id="3.30.200.20">
    <property type="entry name" value="Phosphorylase Kinase, domain 1"/>
    <property type="match status" value="1"/>
</dbReference>
<proteinExistence type="inferred from homology"/>
<comment type="subunit">
    <text evidence="18">Interacts with, and is activated by, Mob1.</text>
</comment>
<keyword evidence="13 23" id="KW-0067">ATP-binding</keyword>
<reference evidence="27" key="1">
    <citation type="submission" date="2020-05" db="UniProtKB">
        <authorList>
            <consortium name="EnsemblMetazoa"/>
        </authorList>
    </citation>
    <scope>IDENTIFICATION</scope>
    <source>
        <strain evidence="27">USDA</strain>
    </source>
</reference>
<evidence type="ECO:0000256" key="5">
    <source>
        <dbReference type="ARBA" id="ARBA00012513"/>
    </source>
</evidence>
<dbReference type="GO" id="GO:0007423">
    <property type="term" value="P:sensory organ development"/>
    <property type="evidence" value="ECO:0007669"/>
    <property type="project" value="UniProtKB-ARBA"/>
</dbReference>
<comment type="cofactor">
    <cofactor evidence="1">
        <name>Mg(2+)</name>
        <dbReference type="ChEBI" id="CHEBI:18420"/>
    </cofactor>
</comment>
<dbReference type="FunFam" id="1.10.510.10:FF:000057">
    <property type="entry name" value="Non-specific serine/threonine protein kinase"/>
    <property type="match status" value="1"/>
</dbReference>
<dbReference type="InterPro" id="IPR050839">
    <property type="entry name" value="Rho-assoc_Ser/Thr_Kinase"/>
</dbReference>
<evidence type="ECO:0000256" key="1">
    <source>
        <dbReference type="ARBA" id="ARBA00001946"/>
    </source>
</evidence>
<evidence type="ECO:0000256" key="13">
    <source>
        <dbReference type="ARBA" id="ARBA00022840"/>
    </source>
</evidence>
<dbReference type="PROSITE" id="PS51285">
    <property type="entry name" value="AGC_KINASE_CTER"/>
    <property type="match status" value="1"/>
</dbReference>
<evidence type="ECO:0000256" key="2">
    <source>
        <dbReference type="ARBA" id="ARBA00004123"/>
    </source>
</evidence>
<dbReference type="PANTHER" id="PTHR22988:SF76">
    <property type="entry name" value="CHROMOSOME UNDETERMINED SCAFFOLD_135, WHOLE GENOME SHOTGUN SEQUENCE"/>
    <property type="match status" value="1"/>
</dbReference>
<keyword evidence="6" id="KW-0963">Cytoplasm</keyword>
<dbReference type="InterPro" id="IPR017441">
    <property type="entry name" value="Protein_kinase_ATP_BS"/>
</dbReference>
<evidence type="ECO:0000256" key="22">
    <source>
        <dbReference type="ARBA" id="ARBA00079343"/>
    </source>
</evidence>
<protein>
    <recommendedName>
        <fullName evidence="19">Serine/threonine-protein kinase tricornered</fullName>
        <ecNumber evidence="5">2.7.11.1</ecNumber>
    </recommendedName>
    <alternativeName>
        <fullName evidence="21">NDR protein kinase</fullName>
    </alternativeName>
    <alternativeName>
        <fullName evidence="20">Serine/threonine-protein kinase 38-like</fullName>
    </alternativeName>
    <alternativeName>
        <fullName evidence="22">Serine/threonine-protein kinase tricorner</fullName>
    </alternativeName>
</protein>
<evidence type="ECO:0000256" key="24">
    <source>
        <dbReference type="RuleBase" id="RU000304"/>
    </source>
</evidence>
<dbReference type="GO" id="GO:0005524">
    <property type="term" value="F:ATP binding"/>
    <property type="evidence" value="ECO:0007669"/>
    <property type="project" value="UniProtKB-UniRule"/>
</dbReference>
<dbReference type="AlphaFoldDB" id="A0A1I8PNK0"/>
<dbReference type="PROSITE" id="PS50011">
    <property type="entry name" value="PROTEIN_KINASE_DOM"/>
    <property type="match status" value="1"/>
</dbReference>
<dbReference type="STRING" id="35570.A0A1I8PNK0"/>
<dbReference type="Pfam" id="PF00433">
    <property type="entry name" value="Pkinase_C"/>
    <property type="match status" value="1"/>
</dbReference>
<keyword evidence="9" id="KW-0808">Transferase</keyword>
<dbReference type="FunFam" id="3.30.200.20:FF:000344">
    <property type="entry name" value="Serine/threonine-protein kinase WARTS homolog"/>
    <property type="match status" value="1"/>
</dbReference>
<evidence type="ECO:0000256" key="21">
    <source>
        <dbReference type="ARBA" id="ARBA00077476"/>
    </source>
</evidence>
<dbReference type="FunFam" id="1.10.510.10:FF:000086">
    <property type="entry name" value="Non-specific serine/threonine protein kinase"/>
    <property type="match status" value="1"/>
</dbReference>
<dbReference type="GO" id="GO:0046872">
    <property type="term" value="F:metal ion binding"/>
    <property type="evidence" value="ECO:0007669"/>
    <property type="project" value="UniProtKB-KW"/>
</dbReference>
<evidence type="ECO:0000256" key="18">
    <source>
        <dbReference type="ARBA" id="ARBA00066257"/>
    </source>
</evidence>
<feature type="domain" description="Protein kinase" evidence="25">
    <location>
        <begin position="87"/>
        <end position="405"/>
    </location>
</feature>
<evidence type="ECO:0000256" key="4">
    <source>
        <dbReference type="ARBA" id="ARBA00009903"/>
    </source>
</evidence>
<dbReference type="GO" id="GO:0005634">
    <property type="term" value="C:nucleus"/>
    <property type="evidence" value="ECO:0007669"/>
    <property type="project" value="UniProtKB-SubCell"/>
</dbReference>
<accession>A0A1I8PNK0</accession>
<evidence type="ECO:0000256" key="19">
    <source>
        <dbReference type="ARBA" id="ARBA00070844"/>
    </source>
</evidence>
<dbReference type="GO" id="GO:0048666">
    <property type="term" value="P:neuron development"/>
    <property type="evidence" value="ECO:0007669"/>
    <property type="project" value="UniProtKB-ARBA"/>
</dbReference>
<feature type="domain" description="AGC-kinase C-terminal" evidence="26">
    <location>
        <begin position="406"/>
        <end position="474"/>
    </location>
</feature>
<keyword evidence="8" id="KW-0597">Phosphoprotein</keyword>
<evidence type="ECO:0000256" key="12">
    <source>
        <dbReference type="ARBA" id="ARBA00022777"/>
    </source>
</evidence>
<comment type="subcellular location">
    <subcellularLocation>
        <location evidence="3">Cytoplasm</location>
    </subcellularLocation>
    <subcellularLocation>
        <location evidence="2">Nucleus</location>
    </subcellularLocation>
</comment>
<dbReference type="InterPro" id="IPR000961">
    <property type="entry name" value="AGC-kinase_C"/>
</dbReference>
<evidence type="ECO:0000256" key="17">
    <source>
        <dbReference type="ARBA" id="ARBA00048679"/>
    </source>
</evidence>
<evidence type="ECO:0000256" key="6">
    <source>
        <dbReference type="ARBA" id="ARBA00022490"/>
    </source>
</evidence>